<dbReference type="GO" id="GO:0016423">
    <property type="term" value="F:tRNA (guanine) methyltransferase activity"/>
    <property type="evidence" value="ECO:0007669"/>
    <property type="project" value="InterPro"/>
</dbReference>
<evidence type="ECO:0000259" key="3">
    <source>
        <dbReference type="Pfam" id="PF00588"/>
    </source>
</evidence>
<dbReference type="InterPro" id="IPR044748">
    <property type="entry name" value="Trm3/TARBP1_C"/>
</dbReference>
<keyword evidence="1" id="KW-0489">Methyltransferase</keyword>
<dbReference type="Pfam" id="PF00588">
    <property type="entry name" value="SpoU_methylase"/>
    <property type="match status" value="1"/>
</dbReference>
<dbReference type="PANTHER" id="PTHR12029">
    <property type="entry name" value="RNA METHYLTRANSFERASE"/>
    <property type="match status" value="1"/>
</dbReference>
<dbReference type="GO" id="GO:0003723">
    <property type="term" value="F:RNA binding"/>
    <property type="evidence" value="ECO:0007669"/>
    <property type="project" value="InterPro"/>
</dbReference>
<feature type="domain" description="tRNA/rRNA methyltransferase SpoU type" evidence="3">
    <location>
        <begin position="262"/>
        <end position="402"/>
    </location>
</feature>
<dbReference type="EMBL" id="UYYA01004728">
    <property type="protein sequence ID" value="VDM63159.1"/>
    <property type="molecule type" value="Genomic_DNA"/>
</dbReference>
<evidence type="ECO:0000256" key="2">
    <source>
        <dbReference type="ARBA" id="ARBA00022679"/>
    </source>
</evidence>
<dbReference type="OMA" id="AERWINI"/>
<accession>A0A0R3PYP5</accession>
<protein>
    <submittedName>
        <fullName evidence="6">SpoU_methylase domain-containing protein</fullName>
    </submittedName>
</protein>
<evidence type="ECO:0000256" key="1">
    <source>
        <dbReference type="ARBA" id="ARBA00022603"/>
    </source>
</evidence>
<name>A0A0R3PYP5_ANGCS</name>
<dbReference type="STRING" id="334426.A0A0R3PYP5"/>
<dbReference type="SUPFAM" id="SSF75217">
    <property type="entry name" value="alpha/beta knot"/>
    <property type="match status" value="1"/>
</dbReference>
<keyword evidence="2" id="KW-0808">Transferase</keyword>
<reference evidence="4 5" key="2">
    <citation type="submission" date="2018-11" db="EMBL/GenBank/DDBJ databases">
        <authorList>
            <consortium name="Pathogen Informatics"/>
        </authorList>
    </citation>
    <scope>NUCLEOTIDE SEQUENCE [LARGE SCALE GENOMIC DNA]</scope>
    <source>
        <strain evidence="4 5">Costa Rica</strain>
    </source>
</reference>
<dbReference type="Gene3D" id="3.40.1280.10">
    <property type="match status" value="1"/>
</dbReference>
<organism evidence="6">
    <name type="scientific">Angiostrongylus costaricensis</name>
    <name type="common">Nematode worm</name>
    <dbReference type="NCBI Taxonomy" id="334426"/>
    <lineage>
        <taxon>Eukaryota</taxon>
        <taxon>Metazoa</taxon>
        <taxon>Ecdysozoa</taxon>
        <taxon>Nematoda</taxon>
        <taxon>Chromadorea</taxon>
        <taxon>Rhabditida</taxon>
        <taxon>Rhabditina</taxon>
        <taxon>Rhabditomorpha</taxon>
        <taxon>Strongyloidea</taxon>
        <taxon>Metastrongylidae</taxon>
        <taxon>Angiostrongylus</taxon>
    </lineage>
</organism>
<dbReference type="WBParaSite" id="ACOC_0001157301-mRNA-1">
    <property type="protein sequence ID" value="ACOC_0001157301-mRNA-1"/>
    <property type="gene ID" value="ACOC_0001157301"/>
</dbReference>
<dbReference type="InterPro" id="IPR029026">
    <property type="entry name" value="tRNA_m1G_MTases_N"/>
</dbReference>
<evidence type="ECO:0000313" key="5">
    <source>
        <dbReference type="Proteomes" id="UP000267027"/>
    </source>
</evidence>
<gene>
    <name evidence="4" type="ORF">ACOC_LOCUS11574</name>
</gene>
<reference evidence="6" key="1">
    <citation type="submission" date="2017-02" db="UniProtKB">
        <authorList>
            <consortium name="WormBaseParasite"/>
        </authorList>
    </citation>
    <scope>IDENTIFICATION</scope>
</reference>
<keyword evidence="5" id="KW-1185">Reference proteome</keyword>
<proteinExistence type="predicted"/>
<dbReference type="GO" id="GO:0030488">
    <property type="term" value="P:tRNA methylation"/>
    <property type="evidence" value="ECO:0007669"/>
    <property type="project" value="InterPro"/>
</dbReference>
<dbReference type="PANTHER" id="PTHR12029:SF11">
    <property type="entry name" value="METHYLTRANSFERASE TARBP1-RELATED"/>
    <property type="match status" value="1"/>
</dbReference>
<sequence length="413" mass="46319">MIYADSPNCFENDVLNSVFDNCVNWIVDPCQQFSIKLPLEWLLVRLAVRSSKFRERVLNLDWILASKRTGSVCSWINMVMLLSRSEGNEVRFCDDISERILPWTTAQNFAVRCTAVAAIRLLYSMIPSSEITKWNLLKGVIEFNGESSGNSQRIICALMKDFYFGHLNPLKHFDLQTVLLELPKKTGMPPEEIILIPLIKILNSSSIPSMNHDEHFLSAPSQVYSRLSKSNKCAPEIALEDDGMSVNSTGTLDKITPKDYGLIVVASLVDKPANLGGLCRTCEIFGVDTLVLADHIFVSDPNFKALSMSSEKRQHIEAIRPENLSSYLESMRKNGYTVIAAEQTTDSVFLHKFQFPLKTVLLVGDEKEGVPVHLLRSVDKTVEIKQLGQTRSLNVHVSAALFVAKYAEQVLFS</sequence>
<dbReference type="AlphaFoldDB" id="A0A0R3PYP5"/>
<dbReference type="InterPro" id="IPR001537">
    <property type="entry name" value="SpoU_MeTrfase"/>
</dbReference>
<evidence type="ECO:0000313" key="4">
    <source>
        <dbReference type="EMBL" id="VDM63159.1"/>
    </source>
</evidence>
<dbReference type="InterPro" id="IPR029028">
    <property type="entry name" value="Alpha/beta_knot_MTases"/>
</dbReference>
<dbReference type="CDD" id="cd18091">
    <property type="entry name" value="SpoU-like_TRM3-like"/>
    <property type="match status" value="1"/>
</dbReference>
<dbReference type="OrthoDB" id="241340at2759"/>
<dbReference type="Proteomes" id="UP000267027">
    <property type="component" value="Unassembled WGS sequence"/>
</dbReference>
<evidence type="ECO:0000313" key="6">
    <source>
        <dbReference type="WBParaSite" id="ACOC_0001157301-mRNA-1"/>
    </source>
</evidence>
<dbReference type="InterPro" id="IPR045330">
    <property type="entry name" value="TRM3/TARBP1"/>
</dbReference>